<protein>
    <submittedName>
        <fullName evidence="2">GWxTD domain-containing protein</fullName>
    </submittedName>
</protein>
<organism evidence="2">
    <name type="scientific">Caldithrix abyssi</name>
    <dbReference type="NCBI Taxonomy" id="187145"/>
    <lineage>
        <taxon>Bacteria</taxon>
        <taxon>Pseudomonadati</taxon>
        <taxon>Calditrichota</taxon>
        <taxon>Calditrichia</taxon>
        <taxon>Calditrichales</taxon>
        <taxon>Calditrichaceae</taxon>
        <taxon>Caldithrix</taxon>
    </lineage>
</organism>
<gene>
    <name evidence="2" type="ORF">ENL21_06465</name>
</gene>
<evidence type="ECO:0000313" key="2">
    <source>
        <dbReference type="EMBL" id="HHE55408.1"/>
    </source>
</evidence>
<proteinExistence type="predicted"/>
<feature type="non-terminal residue" evidence="2">
    <location>
        <position position="431"/>
    </location>
</feature>
<name>A0A7V5LK63_CALAY</name>
<sequence length="431" mass="50550">MQKRIFLIVLFLVVFISIAAGQYLGPNKQSGVGIPFFEIAFQQRFDPDLKHHRLIVMTSHLFDDLTFIKSDTSGFDTEFEMLFAVYDKKGNVVTSRTINRKINVPNFDMTNSRDSVIVIKEAFKLPAGEYSLLAKSTDLITNESAKRKIKFTFKEFKDKPVAIGSLLFLQRVTLDSTGQVVDFIPTFSNNFAVKAGKFYIYFDVFAKEIGQPVTLRYIFKGEKRRSKKQITEIDSMITVVPNTHIFSQLFELRRDRLKRNKYFLTVEAIVGKKKAQTSQIFSFFWSTVPSTQEDIDLALQQMSYILNADTLKKYLKAPLKEKQAFFERFWKERDPDPSTAKNELKDEYFRRVNYANTYFSTMTQDGWATDRGRILIKFGFPDDIERHPFEIDSPPYEIWQYYNLRKTFLFVDYTGFGDYRLDPRYFDVEYE</sequence>
<accession>A0A7V5LK63</accession>
<dbReference type="NCBIfam" id="TIGR04514">
    <property type="entry name" value="GWxTD_dom"/>
    <property type="match status" value="1"/>
</dbReference>
<reference evidence="2" key="1">
    <citation type="journal article" date="2020" name="mSystems">
        <title>Genome- and Community-Level Interaction Insights into Carbon Utilization and Element Cycling Functions of Hydrothermarchaeota in Hydrothermal Sediment.</title>
        <authorList>
            <person name="Zhou Z."/>
            <person name="Liu Y."/>
            <person name="Xu W."/>
            <person name="Pan J."/>
            <person name="Luo Z.H."/>
            <person name="Li M."/>
        </authorList>
    </citation>
    <scope>NUCLEOTIDE SEQUENCE [LARGE SCALE GENOMIC DNA]</scope>
    <source>
        <strain evidence="2">HyVt-76</strain>
    </source>
</reference>
<dbReference type="Proteomes" id="UP000886111">
    <property type="component" value="Unassembled WGS sequence"/>
</dbReference>
<dbReference type="AlphaFoldDB" id="A0A7V5LK63"/>
<evidence type="ECO:0000259" key="1">
    <source>
        <dbReference type="Pfam" id="PF20094"/>
    </source>
</evidence>
<dbReference type="EMBL" id="DRTD01000476">
    <property type="protein sequence ID" value="HHE55408.1"/>
    <property type="molecule type" value="Genomic_DNA"/>
</dbReference>
<dbReference type="Pfam" id="PF20094">
    <property type="entry name" value="GWxTD_dom"/>
    <property type="match status" value="1"/>
</dbReference>
<dbReference type="InterPro" id="IPR030959">
    <property type="entry name" value="GWxTD_dom"/>
</dbReference>
<feature type="domain" description="GWxTD" evidence="1">
    <location>
        <begin position="283"/>
        <end position="402"/>
    </location>
</feature>
<comment type="caution">
    <text evidence="2">The sequence shown here is derived from an EMBL/GenBank/DDBJ whole genome shotgun (WGS) entry which is preliminary data.</text>
</comment>